<keyword evidence="2" id="KW-0732">Signal</keyword>
<comment type="caution">
    <text evidence="3">The sequence shown here is derived from an EMBL/GenBank/DDBJ whole genome shotgun (WGS) entry which is preliminary data.</text>
</comment>
<dbReference type="RefSeq" id="WP_132127826.1">
    <property type="nucleotide sequence ID" value="NZ_SMAD01000001.1"/>
</dbReference>
<dbReference type="InterPro" id="IPR008160">
    <property type="entry name" value="Collagen"/>
</dbReference>
<proteinExistence type="predicted"/>
<gene>
    <name evidence="3" type="ORF">EDD80_101595</name>
</gene>
<dbReference type="PANTHER" id="PTHR24637:SF421">
    <property type="entry name" value="CUTICLE COLLAGEN DPY-2"/>
    <property type="match status" value="1"/>
</dbReference>
<evidence type="ECO:0000256" key="2">
    <source>
        <dbReference type="SAM" id="SignalP"/>
    </source>
</evidence>
<keyword evidence="4" id="KW-1185">Reference proteome</keyword>
<feature type="region of interest" description="Disordered" evidence="1">
    <location>
        <begin position="23"/>
        <end position="83"/>
    </location>
</feature>
<accession>A0A4R3KXH2</accession>
<evidence type="ECO:0000256" key="1">
    <source>
        <dbReference type="SAM" id="MobiDB-lite"/>
    </source>
</evidence>
<name>A0A4R3KXH2_9SPHI</name>
<evidence type="ECO:0000313" key="4">
    <source>
        <dbReference type="Proteomes" id="UP000295807"/>
    </source>
</evidence>
<dbReference type="Proteomes" id="UP000295807">
    <property type="component" value="Unassembled WGS sequence"/>
</dbReference>
<feature type="compositionally biased region" description="Low complexity" evidence="1">
    <location>
        <begin position="50"/>
        <end position="70"/>
    </location>
</feature>
<protein>
    <submittedName>
        <fullName evidence="3">Collagen triple helix repeat protein</fullName>
    </submittedName>
</protein>
<dbReference type="PROSITE" id="PS51257">
    <property type="entry name" value="PROKAR_LIPOPROTEIN"/>
    <property type="match status" value="1"/>
</dbReference>
<sequence length="224" mass="23895">MKPIKLILSALFLAALMLSCEKEGPPGPAGAQGEQGVSGPKGDKGDTGNTGPRGAAGATGPRGAAGPAGPKGDKGDKGDPGTANVIYSEWMDPVWNLSNQSTYKTMRVTENRLTNDYNESGGIILTFFRFQDNVVFQMPYTRHNDNNERIGYAVYFTNHGEVRFSIKSTDGTALTHDEIMGTGPGVSLQFRYVLIPGGVSAATRLENVNMKDYNAVANALNIPH</sequence>
<feature type="signal peptide" evidence="2">
    <location>
        <begin position="1"/>
        <end position="21"/>
    </location>
</feature>
<dbReference type="OrthoDB" id="8457242at2"/>
<dbReference type="AlphaFoldDB" id="A0A4R3KXH2"/>
<keyword evidence="3" id="KW-0176">Collagen</keyword>
<organism evidence="3 4">
    <name type="scientific">Anseongella ginsenosidimutans</name>
    <dbReference type="NCBI Taxonomy" id="496056"/>
    <lineage>
        <taxon>Bacteria</taxon>
        <taxon>Pseudomonadati</taxon>
        <taxon>Bacteroidota</taxon>
        <taxon>Sphingobacteriia</taxon>
        <taxon>Sphingobacteriales</taxon>
        <taxon>Sphingobacteriaceae</taxon>
        <taxon>Anseongella</taxon>
    </lineage>
</organism>
<reference evidence="3 4" key="1">
    <citation type="submission" date="2019-03" db="EMBL/GenBank/DDBJ databases">
        <title>Genomic Encyclopedia of Type Strains, Phase IV (KMG-IV): sequencing the most valuable type-strain genomes for metagenomic binning, comparative biology and taxonomic classification.</title>
        <authorList>
            <person name="Goeker M."/>
        </authorList>
    </citation>
    <scope>NUCLEOTIDE SEQUENCE [LARGE SCALE GENOMIC DNA]</scope>
    <source>
        <strain evidence="3 4">DSM 21100</strain>
    </source>
</reference>
<evidence type="ECO:0000313" key="3">
    <source>
        <dbReference type="EMBL" id="TCS90395.1"/>
    </source>
</evidence>
<dbReference type="PANTHER" id="PTHR24637">
    <property type="entry name" value="COLLAGEN"/>
    <property type="match status" value="1"/>
</dbReference>
<dbReference type="EMBL" id="SMAD01000001">
    <property type="protein sequence ID" value="TCS90395.1"/>
    <property type="molecule type" value="Genomic_DNA"/>
</dbReference>
<dbReference type="Pfam" id="PF01391">
    <property type="entry name" value="Collagen"/>
    <property type="match status" value="1"/>
</dbReference>
<feature type="chain" id="PRO_5020684416" evidence="2">
    <location>
        <begin position="22"/>
        <end position="224"/>
    </location>
</feature>